<keyword evidence="3" id="KW-1185">Reference proteome</keyword>
<evidence type="ECO:0000313" key="3">
    <source>
        <dbReference type="Proteomes" id="UP001143509"/>
    </source>
</evidence>
<reference evidence="2" key="2">
    <citation type="submission" date="2023-01" db="EMBL/GenBank/DDBJ databases">
        <authorList>
            <person name="Sun Q."/>
            <person name="Evtushenko L."/>
        </authorList>
    </citation>
    <scope>NUCLEOTIDE SEQUENCE</scope>
    <source>
        <strain evidence="2">VKM B-1499</strain>
    </source>
</reference>
<evidence type="ECO:0000256" key="1">
    <source>
        <dbReference type="SAM" id="SignalP"/>
    </source>
</evidence>
<evidence type="ECO:0008006" key="4">
    <source>
        <dbReference type="Google" id="ProtNLM"/>
    </source>
</evidence>
<organism evidence="2 3">
    <name type="scientific">Brevundimonas intermedia</name>
    <dbReference type="NCBI Taxonomy" id="74315"/>
    <lineage>
        <taxon>Bacteria</taxon>
        <taxon>Pseudomonadati</taxon>
        <taxon>Pseudomonadota</taxon>
        <taxon>Alphaproteobacteria</taxon>
        <taxon>Caulobacterales</taxon>
        <taxon>Caulobacteraceae</taxon>
        <taxon>Brevundimonas</taxon>
    </lineage>
</organism>
<gene>
    <name evidence="2" type="ORF">GCM10017620_12870</name>
</gene>
<sequence length="173" mass="18425">MKLPTSRRSTRLAAGAGLALAAAGLAACQSLVTTVPLSQQLAPLDLALSAAPDVLEAQAHSGDGQAQFAMVIVSTYGLGGRRLDAAAASRWRQQARSNRRFMPITQYTAAFNGSPSRVNIINVPVQAVSDAQWQAVERCVAFLAGDGVNDQSACGDAEETRRRQMAWRRSIEQ</sequence>
<dbReference type="PROSITE" id="PS51257">
    <property type="entry name" value="PROKAR_LIPOPROTEIN"/>
    <property type="match status" value="1"/>
</dbReference>
<reference evidence="2" key="1">
    <citation type="journal article" date="2014" name="Int. J. Syst. Evol. Microbiol.">
        <title>Complete genome of a new Firmicutes species belonging to the dominant human colonic microbiota ('Ruminococcus bicirculans') reveals two chromosomes and a selective capacity to utilize plant glucans.</title>
        <authorList>
            <consortium name="NISC Comparative Sequencing Program"/>
            <person name="Wegmann U."/>
            <person name="Louis P."/>
            <person name="Goesmann A."/>
            <person name="Henrissat B."/>
            <person name="Duncan S.H."/>
            <person name="Flint H.J."/>
        </authorList>
    </citation>
    <scope>NUCLEOTIDE SEQUENCE</scope>
    <source>
        <strain evidence="2">VKM B-1499</strain>
    </source>
</reference>
<dbReference type="EMBL" id="BSFD01000002">
    <property type="protein sequence ID" value="GLK48314.1"/>
    <property type="molecule type" value="Genomic_DNA"/>
</dbReference>
<keyword evidence="1" id="KW-0732">Signal</keyword>
<feature type="signal peptide" evidence="1">
    <location>
        <begin position="1"/>
        <end position="27"/>
    </location>
</feature>
<comment type="caution">
    <text evidence="2">The sequence shown here is derived from an EMBL/GenBank/DDBJ whole genome shotgun (WGS) entry which is preliminary data.</text>
</comment>
<evidence type="ECO:0000313" key="2">
    <source>
        <dbReference type="EMBL" id="GLK48314.1"/>
    </source>
</evidence>
<name>A0ABQ5T8F8_9CAUL</name>
<proteinExistence type="predicted"/>
<dbReference type="Proteomes" id="UP001143509">
    <property type="component" value="Unassembled WGS sequence"/>
</dbReference>
<protein>
    <recommendedName>
        <fullName evidence="4">Pilus assembly protein CpaD</fullName>
    </recommendedName>
</protein>
<accession>A0ABQ5T8F8</accession>
<feature type="chain" id="PRO_5046574664" description="Pilus assembly protein CpaD" evidence="1">
    <location>
        <begin position="28"/>
        <end position="173"/>
    </location>
</feature>